<dbReference type="CDD" id="cd03213">
    <property type="entry name" value="ABCG_EPDR"/>
    <property type="match status" value="1"/>
</dbReference>
<dbReference type="GO" id="GO:0140359">
    <property type="term" value="F:ABC-type transporter activity"/>
    <property type="evidence" value="ECO:0007669"/>
    <property type="project" value="InterPro"/>
</dbReference>
<feature type="transmembrane region" description="Helical" evidence="6">
    <location>
        <begin position="567"/>
        <end position="593"/>
    </location>
</feature>
<reference evidence="8" key="1">
    <citation type="submission" date="2021-01" db="EMBL/GenBank/DDBJ databases">
        <authorList>
            <consortium name="Genoscope - CEA"/>
            <person name="William W."/>
        </authorList>
    </citation>
    <scope>NUCLEOTIDE SEQUENCE</scope>
</reference>
<accession>A0A8S1PG33</accession>
<dbReference type="Pfam" id="PF19055">
    <property type="entry name" value="ABC2_membrane_7"/>
    <property type="match status" value="1"/>
</dbReference>
<dbReference type="OrthoDB" id="184675at2759"/>
<keyword evidence="5 6" id="KW-0472">Membrane</keyword>
<name>A0A8S1PG33_9CILI</name>
<evidence type="ECO:0000259" key="7">
    <source>
        <dbReference type="PROSITE" id="PS50893"/>
    </source>
</evidence>
<comment type="caution">
    <text evidence="8">The sequence shown here is derived from an EMBL/GenBank/DDBJ whole genome shotgun (WGS) entry which is preliminary data.</text>
</comment>
<feature type="transmembrane region" description="Helical" evidence="6">
    <location>
        <begin position="434"/>
        <end position="459"/>
    </location>
</feature>
<evidence type="ECO:0000313" key="8">
    <source>
        <dbReference type="EMBL" id="CAD8102290.1"/>
    </source>
</evidence>
<sequence length="598" mass="67965">MIETIQQEIAPLNTNKPEPSTSKTLRSRKVVDLVFQNITYQIKSRVILNNISGICPGGHVTAIMGSSGAGKTTLLNVLACRISNSKTNKLTGQLLANSSPYDYEKFSKFASYVMQNDVLMETMTPKEALEFAANLKYSDNQVKESRVIETLKCMRLERCQNTYIGGINMKGISGGERKRTSIGYELVSNPSCILLDEPTSGLDSFTAFQIIHQLRKLSDEQDRTIIFTIHQPSSDIFLLFDRIMLLVQGKIVYQGSRENIINHFSSFGFKCPEHSNPMDYFLSITHSEDKQNVENYSLYFENYQQKLQKYIESEISNCCNSDVPLKTNETTFTYQIGEISSRGVKNIMRDHMQFKAKVMQAIFLGLLKGGVFWGSGRNSGKLEDLLSISGALFFICVDFTMNAIMSCILSFSVEREVFLREENSKLYTTQSYFLAKQLIEIPFCVISPLIQQIIAYWMIGLNDYSGEIVLTHLLMSVLVFVCSNSMGLMAGAAFKDIQLALNIVPAIVTPLIIFSGFYSNQKSFYPWIGWLQYLSPMKYGFEAMSYNEYEGKLYDTNPEELYGFDIGLWWCALILFGYIIVYRVMAFLFLYGLKQKLQ</sequence>
<feature type="transmembrane region" description="Helical" evidence="6">
    <location>
        <begin position="471"/>
        <end position="492"/>
    </location>
</feature>
<dbReference type="GO" id="GO:0005524">
    <property type="term" value="F:ATP binding"/>
    <property type="evidence" value="ECO:0007669"/>
    <property type="project" value="InterPro"/>
</dbReference>
<keyword evidence="2" id="KW-0813">Transport</keyword>
<dbReference type="InterPro" id="IPR003593">
    <property type="entry name" value="AAA+_ATPase"/>
</dbReference>
<keyword evidence="9" id="KW-1185">Reference proteome</keyword>
<dbReference type="Proteomes" id="UP000692954">
    <property type="component" value="Unassembled WGS sequence"/>
</dbReference>
<dbReference type="SMART" id="SM00382">
    <property type="entry name" value="AAA"/>
    <property type="match status" value="1"/>
</dbReference>
<dbReference type="PANTHER" id="PTHR48041:SF139">
    <property type="entry name" value="PROTEIN SCARLET"/>
    <property type="match status" value="1"/>
</dbReference>
<keyword evidence="4 6" id="KW-1133">Transmembrane helix</keyword>
<evidence type="ECO:0000256" key="2">
    <source>
        <dbReference type="ARBA" id="ARBA00022448"/>
    </source>
</evidence>
<dbReference type="EMBL" id="CAJJDN010000077">
    <property type="protein sequence ID" value="CAD8102290.1"/>
    <property type="molecule type" value="Genomic_DNA"/>
</dbReference>
<dbReference type="InterPro" id="IPR043926">
    <property type="entry name" value="ABCG_dom"/>
</dbReference>
<dbReference type="PANTHER" id="PTHR48041">
    <property type="entry name" value="ABC TRANSPORTER G FAMILY MEMBER 28"/>
    <property type="match status" value="1"/>
</dbReference>
<comment type="subcellular location">
    <subcellularLocation>
        <location evidence="1">Membrane</location>
        <topology evidence="1">Multi-pass membrane protein</topology>
    </subcellularLocation>
</comment>
<organism evidence="8 9">
    <name type="scientific">Paramecium sonneborni</name>
    <dbReference type="NCBI Taxonomy" id="65129"/>
    <lineage>
        <taxon>Eukaryota</taxon>
        <taxon>Sar</taxon>
        <taxon>Alveolata</taxon>
        <taxon>Ciliophora</taxon>
        <taxon>Intramacronucleata</taxon>
        <taxon>Oligohymenophorea</taxon>
        <taxon>Peniculida</taxon>
        <taxon>Parameciidae</taxon>
        <taxon>Paramecium</taxon>
    </lineage>
</organism>
<evidence type="ECO:0000256" key="1">
    <source>
        <dbReference type="ARBA" id="ARBA00004141"/>
    </source>
</evidence>
<keyword evidence="3 6" id="KW-0812">Transmembrane</keyword>
<evidence type="ECO:0000313" key="9">
    <source>
        <dbReference type="Proteomes" id="UP000692954"/>
    </source>
</evidence>
<feature type="transmembrane region" description="Helical" evidence="6">
    <location>
        <begin position="388"/>
        <end position="413"/>
    </location>
</feature>
<proteinExistence type="predicted"/>
<gene>
    <name evidence="8" type="ORF">PSON_ATCC_30995.1.T0770187</name>
</gene>
<evidence type="ECO:0000256" key="5">
    <source>
        <dbReference type="ARBA" id="ARBA00023136"/>
    </source>
</evidence>
<dbReference type="GO" id="GO:0016020">
    <property type="term" value="C:membrane"/>
    <property type="evidence" value="ECO:0007669"/>
    <property type="project" value="UniProtKB-SubCell"/>
</dbReference>
<dbReference type="InterPro" id="IPR003439">
    <property type="entry name" value="ABC_transporter-like_ATP-bd"/>
</dbReference>
<evidence type="ECO:0000256" key="3">
    <source>
        <dbReference type="ARBA" id="ARBA00022692"/>
    </source>
</evidence>
<dbReference type="GO" id="GO:0016887">
    <property type="term" value="F:ATP hydrolysis activity"/>
    <property type="evidence" value="ECO:0007669"/>
    <property type="project" value="InterPro"/>
</dbReference>
<dbReference type="InterPro" id="IPR013525">
    <property type="entry name" value="ABC2_TM"/>
</dbReference>
<dbReference type="PROSITE" id="PS50893">
    <property type="entry name" value="ABC_TRANSPORTER_2"/>
    <property type="match status" value="1"/>
</dbReference>
<dbReference type="InterPro" id="IPR050352">
    <property type="entry name" value="ABCG_transporters"/>
</dbReference>
<dbReference type="Pfam" id="PF01061">
    <property type="entry name" value="ABC2_membrane"/>
    <property type="match status" value="1"/>
</dbReference>
<feature type="transmembrane region" description="Helical" evidence="6">
    <location>
        <begin position="358"/>
        <end position="376"/>
    </location>
</feature>
<feature type="domain" description="ABC transporter" evidence="7">
    <location>
        <begin position="33"/>
        <end position="273"/>
    </location>
</feature>
<dbReference type="Pfam" id="PF00005">
    <property type="entry name" value="ABC_tran"/>
    <property type="match status" value="1"/>
</dbReference>
<feature type="transmembrane region" description="Helical" evidence="6">
    <location>
        <begin position="499"/>
        <end position="518"/>
    </location>
</feature>
<dbReference type="FunFam" id="3.40.50.300:FF:002483">
    <property type="entry name" value="Uncharacterized protein"/>
    <property type="match status" value="1"/>
</dbReference>
<protein>
    <recommendedName>
        <fullName evidence="7">ABC transporter domain-containing protein</fullName>
    </recommendedName>
</protein>
<dbReference type="AlphaFoldDB" id="A0A8S1PG33"/>
<evidence type="ECO:0000256" key="6">
    <source>
        <dbReference type="SAM" id="Phobius"/>
    </source>
</evidence>
<evidence type="ECO:0000256" key="4">
    <source>
        <dbReference type="ARBA" id="ARBA00022989"/>
    </source>
</evidence>